<sequence length="288" mass="30535">MRMSVNVLVLSGMRLTMVLVGCLLLMPWSAHARGSVRDYILAARSLYEDLEYENALEQLSRARPFSTGSADEALLSLYEGCILADLGKQEASSAAFKTALYLQPDAMLPMKVSPKVVRRFESLRAQVKRSLAKRGDVPRREAEARPVPPVVPAPSPQVMQASSAAPVSLAVPVAEVSGVGGMRGRAWLPASVGGVLLVGSGVSYALALHERSRLRGEGPPFASLQDAERSAARGRTYQSVSWGLMGAGVVGLGISAGMYLLGRPEEPGKVGLSVSTDGTSAFLSGRWP</sequence>
<keyword evidence="2" id="KW-1133">Transmembrane helix</keyword>
<keyword evidence="2" id="KW-0812">Transmembrane</keyword>
<evidence type="ECO:0000313" key="3">
    <source>
        <dbReference type="EMBL" id="WNG50849.1"/>
    </source>
</evidence>
<organism evidence="3 4">
    <name type="scientific">Archangium minus</name>
    <dbReference type="NCBI Taxonomy" id="83450"/>
    <lineage>
        <taxon>Bacteria</taxon>
        <taxon>Pseudomonadati</taxon>
        <taxon>Myxococcota</taxon>
        <taxon>Myxococcia</taxon>
        <taxon>Myxococcales</taxon>
        <taxon>Cystobacterineae</taxon>
        <taxon>Archangiaceae</taxon>
        <taxon>Archangium</taxon>
    </lineage>
</organism>
<feature type="transmembrane region" description="Helical" evidence="2">
    <location>
        <begin position="186"/>
        <end position="207"/>
    </location>
</feature>
<reference evidence="3 4" key="1">
    <citation type="submission" date="2019-08" db="EMBL/GenBank/DDBJ databases">
        <title>Archangium and Cystobacter genomes.</title>
        <authorList>
            <person name="Chen I.-C.K."/>
            <person name="Wielgoss S."/>
        </authorList>
    </citation>
    <scope>NUCLEOTIDE SEQUENCE [LARGE SCALE GENOMIC DNA]</scope>
    <source>
        <strain evidence="3 4">Cbm 6</strain>
    </source>
</reference>
<evidence type="ECO:0008006" key="5">
    <source>
        <dbReference type="Google" id="ProtNLM"/>
    </source>
</evidence>
<gene>
    <name evidence="3" type="ORF">F0U60_47045</name>
</gene>
<name>A0ABY9X694_9BACT</name>
<feature type="transmembrane region" description="Helical" evidence="2">
    <location>
        <begin position="239"/>
        <end position="261"/>
    </location>
</feature>
<keyword evidence="4" id="KW-1185">Reference proteome</keyword>
<proteinExistence type="predicted"/>
<dbReference type="EMBL" id="CP043494">
    <property type="protein sequence ID" value="WNG50849.1"/>
    <property type="molecule type" value="Genomic_DNA"/>
</dbReference>
<evidence type="ECO:0000256" key="2">
    <source>
        <dbReference type="SAM" id="Phobius"/>
    </source>
</evidence>
<feature type="region of interest" description="Disordered" evidence="1">
    <location>
        <begin position="131"/>
        <end position="151"/>
    </location>
</feature>
<feature type="compositionally biased region" description="Basic and acidic residues" evidence="1">
    <location>
        <begin position="133"/>
        <end position="144"/>
    </location>
</feature>
<protein>
    <recommendedName>
        <fullName evidence="5">Tetratricopeptide repeat protein</fullName>
    </recommendedName>
</protein>
<evidence type="ECO:0000313" key="4">
    <source>
        <dbReference type="Proteomes" id="UP001611383"/>
    </source>
</evidence>
<accession>A0ABY9X694</accession>
<dbReference type="Proteomes" id="UP001611383">
    <property type="component" value="Chromosome"/>
</dbReference>
<keyword evidence="2" id="KW-0472">Membrane</keyword>
<dbReference type="RefSeq" id="WP_395810439.1">
    <property type="nucleotide sequence ID" value="NZ_CP043494.1"/>
</dbReference>
<evidence type="ECO:0000256" key="1">
    <source>
        <dbReference type="SAM" id="MobiDB-lite"/>
    </source>
</evidence>